<evidence type="ECO:0000313" key="3">
    <source>
        <dbReference type="Proteomes" id="UP000001940"/>
    </source>
</evidence>
<dbReference type="FunCoup" id="Q9XVY8">
    <property type="interactions" value="128"/>
</dbReference>
<dbReference type="Proteomes" id="UP000001940">
    <property type="component" value="Chromosome X"/>
</dbReference>
<proteinExistence type="predicted"/>
<evidence type="ECO:0000313" key="4">
    <source>
        <dbReference type="WormBase" id="Y7A5A.6"/>
    </source>
</evidence>
<dbReference type="WormBase" id="Y7A5A.6">
    <property type="protein sequence ID" value="CE53564"/>
    <property type="gene ID" value="WBGene00012412"/>
</dbReference>
<sequence length="87" mass="9979">MDTDSFTVYFETIRQIRNEAELLVKQIDEAMEYLKNTFADYNHWEAEMAKKYQGLTSTFSSTEMVSRSNKRVSGAKENGGSSAKIPR</sequence>
<feature type="region of interest" description="Disordered" evidence="1">
    <location>
        <begin position="66"/>
        <end position="87"/>
    </location>
</feature>
<dbReference type="AGR" id="WB:WBGene00012412"/>
<dbReference type="InParanoid" id="Q9XVY8"/>
<reference evidence="2 3" key="1">
    <citation type="journal article" date="1998" name="Science">
        <title>Genome sequence of the nematode C. elegans: a platform for investigating biology.</title>
        <authorList>
            <consortium name="The C. elegans sequencing consortium"/>
            <person name="Sulson J.E."/>
            <person name="Waterston R."/>
        </authorList>
    </citation>
    <scope>NUCLEOTIDE SEQUENCE [LARGE SCALE GENOMIC DNA]</scope>
    <source>
        <strain evidence="2 3">Bristol N2</strain>
    </source>
</reference>
<evidence type="ECO:0000256" key="1">
    <source>
        <dbReference type="SAM" id="MobiDB-lite"/>
    </source>
</evidence>
<dbReference type="PaxDb" id="6239-Y7A5A.6"/>
<gene>
    <name evidence="2" type="ORF">CELE_Y7A5A.6</name>
    <name evidence="2 4" type="ORF">Y7A5A.6</name>
</gene>
<dbReference type="UCSC" id="Y7A5A.6">
    <property type="organism name" value="c. elegans"/>
</dbReference>
<name>Q9XVY8_CAEEL</name>
<dbReference type="EMBL" id="BX284606">
    <property type="protein sequence ID" value="CAA22466.2"/>
    <property type="molecule type" value="Genomic_DNA"/>
</dbReference>
<evidence type="ECO:0000313" key="2">
    <source>
        <dbReference type="EMBL" id="CAA22466.2"/>
    </source>
</evidence>
<dbReference type="SMR" id="Q9XVY8"/>
<dbReference type="Bgee" id="WBGene00012412">
    <property type="expression patterns" value="Expressed in embryo and 3 other cell types or tissues"/>
</dbReference>
<dbReference type="PIR" id="T27438">
    <property type="entry name" value="T27438"/>
</dbReference>
<keyword evidence="3" id="KW-1185">Reference proteome</keyword>
<dbReference type="AlphaFoldDB" id="Q9XVY8"/>
<organism evidence="2 3">
    <name type="scientific">Caenorhabditis elegans</name>
    <dbReference type="NCBI Taxonomy" id="6239"/>
    <lineage>
        <taxon>Eukaryota</taxon>
        <taxon>Metazoa</taxon>
        <taxon>Ecdysozoa</taxon>
        <taxon>Nematoda</taxon>
        <taxon>Chromadorea</taxon>
        <taxon>Rhabditida</taxon>
        <taxon>Rhabditina</taxon>
        <taxon>Rhabditomorpha</taxon>
        <taxon>Rhabditoidea</taxon>
        <taxon>Rhabditidae</taxon>
        <taxon>Peloderinae</taxon>
        <taxon>Caenorhabditis</taxon>
    </lineage>
</organism>
<accession>Q9XVY8</accession>
<protein>
    <submittedName>
        <fullName evidence="2">DUF5082 domain-containing protein</fullName>
    </submittedName>
</protein>
<dbReference type="HOGENOM" id="CLU_1940016_0_0_1"/>